<dbReference type="Pfam" id="PF13671">
    <property type="entry name" value="AAA_33"/>
    <property type="match status" value="1"/>
</dbReference>
<reference evidence="1 2" key="1">
    <citation type="submission" date="2014-04" db="EMBL/GenBank/DDBJ databases">
        <title>Genome sequencing of Vibrio navarrensis strains.</title>
        <authorList>
            <person name="Gladney L.M."/>
            <person name="Katz L.S."/>
            <person name="Marino-Ramirez L."/>
            <person name="Jordan I.K."/>
        </authorList>
    </citation>
    <scope>NUCLEOTIDE SEQUENCE [LARGE SCALE GENOMIC DNA]</scope>
    <source>
        <strain evidence="1 2">ATCC 51183</strain>
    </source>
</reference>
<evidence type="ECO:0000313" key="2">
    <source>
        <dbReference type="Proteomes" id="UP000029994"/>
    </source>
</evidence>
<evidence type="ECO:0008006" key="3">
    <source>
        <dbReference type="Google" id="ProtNLM"/>
    </source>
</evidence>
<dbReference type="AlphaFoldDB" id="A0A099LT20"/>
<dbReference type="RefSeq" id="WP_039426492.1">
    <property type="nucleotide sequence ID" value="NZ_CP051101.1"/>
</dbReference>
<protein>
    <recommendedName>
        <fullName evidence="3">ATPase AAA</fullName>
    </recommendedName>
</protein>
<evidence type="ECO:0000313" key="1">
    <source>
        <dbReference type="EMBL" id="KGK11270.1"/>
    </source>
</evidence>
<comment type="caution">
    <text evidence="1">The sequence shown here is derived from an EMBL/GenBank/DDBJ whole genome shotgun (WGS) entry which is preliminary data.</text>
</comment>
<dbReference type="eggNOG" id="COG0645">
    <property type="taxonomic scope" value="Bacteria"/>
</dbReference>
<organism evidence="1 2">
    <name type="scientific">Vibrio navarrensis</name>
    <dbReference type="NCBI Taxonomy" id="29495"/>
    <lineage>
        <taxon>Bacteria</taxon>
        <taxon>Pseudomonadati</taxon>
        <taxon>Pseudomonadota</taxon>
        <taxon>Gammaproteobacteria</taxon>
        <taxon>Vibrionales</taxon>
        <taxon>Vibrionaceae</taxon>
        <taxon>Vibrio</taxon>
    </lineage>
</organism>
<keyword evidence="2" id="KW-1185">Reference proteome</keyword>
<dbReference type="InterPro" id="IPR027417">
    <property type="entry name" value="P-loop_NTPase"/>
</dbReference>
<gene>
    <name evidence="1" type="ORF">EA26_08070</name>
</gene>
<dbReference type="PANTHER" id="PTHR13308">
    <property type="entry name" value="NEDD4-BINDING PROTEIN 2-LIKE 1"/>
    <property type="match status" value="1"/>
</dbReference>
<dbReference type="Gene3D" id="3.40.50.300">
    <property type="entry name" value="P-loop containing nucleotide triphosphate hydrolases"/>
    <property type="match status" value="1"/>
</dbReference>
<dbReference type="Proteomes" id="UP000029994">
    <property type="component" value="Unassembled WGS sequence"/>
</dbReference>
<dbReference type="SUPFAM" id="SSF52540">
    <property type="entry name" value="P-loop containing nucleoside triphosphate hydrolases"/>
    <property type="match status" value="1"/>
</dbReference>
<proteinExistence type="predicted"/>
<dbReference type="InterPro" id="IPR026302">
    <property type="entry name" value="NEDD4-bd_p2"/>
</dbReference>
<accession>A0A099LT20</accession>
<dbReference type="PANTHER" id="PTHR13308:SF40">
    <property type="entry name" value="NEDD4-BINDING PROTEIN 2-LIKE 1"/>
    <property type="match status" value="1"/>
</dbReference>
<dbReference type="EMBL" id="JMCG01000001">
    <property type="protein sequence ID" value="KGK11270.1"/>
    <property type="molecule type" value="Genomic_DNA"/>
</dbReference>
<name>A0A099LT20_9VIBR</name>
<dbReference type="GeneID" id="43683152"/>
<sequence>MTKAKLTLIRGLPGSGKSTLAQKLAREHQAIHIETDMFFVDANGEYQFDPQRLSEAHQWCLARTIELLQAQQHVIVSNTFVRHWELAPYRRYAKENHIPLEVLVCKGEFASVHQVPVQTIEKMRKIWQD</sequence>
<dbReference type="STRING" id="29495.EA26_08070"/>